<accession>A0A9W6BCH7</accession>
<name>A0A9W6BCH7_9CHLO</name>
<feature type="region of interest" description="Disordered" evidence="1">
    <location>
        <begin position="88"/>
        <end position="107"/>
    </location>
</feature>
<dbReference type="AlphaFoldDB" id="A0A9W6BCH7"/>
<feature type="compositionally biased region" description="Basic and acidic residues" evidence="1">
    <location>
        <begin position="345"/>
        <end position="359"/>
    </location>
</feature>
<feature type="compositionally biased region" description="Low complexity" evidence="1">
    <location>
        <begin position="360"/>
        <end position="391"/>
    </location>
</feature>
<keyword evidence="3" id="KW-1185">Reference proteome</keyword>
<evidence type="ECO:0000256" key="1">
    <source>
        <dbReference type="SAM" id="MobiDB-lite"/>
    </source>
</evidence>
<gene>
    <name evidence="2" type="primary">PLEST006091</name>
    <name evidence="2" type="ORF">PLESTB_000254300</name>
</gene>
<reference evidence="2 3" key="1">
    <citation type="journal article" date="2023" name="Commun. Biol.">
        <title>Reorganization of the ancestral sex-determining regions during the evolution of trioecy in Pleodorina starrii.</title>
        <authorList>
            <person name="Takahashi K."/>
            <person name="Suzuki S."/>
            <person name="Kawai-Toyooka H."/>
            <person name="Yamamoto K."/>
            <person name="Hamaji T."/>
            <person name="Ootsuki R."/>
            <person name="Yamaguchi H."/>
            <person name="Kawachi M."/>
            <person name="Higashiyama T."/>
            <person name="Nozaki H."/>
        </authorList>
    </citation>
    <scope>NUCLEOTIDE SEQUENCE [LARGE SCALE GENOMIC DNA]</scope>
    <source>
        <strain evidence="2 3">NIES-4479</strain>
    </source>
</reference>
<evidence type="ECO:0000313" key="3">
    <source>
        <dbReference type="Proteomes" id="UP001165080"/>
    </source>
</evidence>
<dbReference type="EMBL" id="BRXU01000002">
    <property type="protein sequence ID" value="GLC49549.1"/>
    <property type="molecule type" value="Genomic_DNA"/>
</dbReference>
<sequence length="711" mass="74896">MKGHRPLPAGTSCITEGCAGSAVQKFRRNQPVCPKCYVAAFEAFKEKLDLRCLELVQPRADGEPCHIRCTFCKTTLAANVRPDELKVHKHTQPSAAALGPGPAEPTGQQRPTFLQCMLAHGPSPADLPWLNAPSSQRIHTALLRGLPLLLTSLTLVARRASEQPQSRAPMLPEHHHPTFMVALKKWERLTNADASGYMIRSSREFKVLPARDDTDGLFDVHLTDLGEGKVLLRIPTRIQERVYKVYGVGENAAAVLQADGSVKPWPVEYFYMLDGFTHAIADFEQASWRAEQLLDYRNAEPDLEVPVAGIRGSHQLEQWLDLTPQDPEQLRFADKVRELSQHLEALRNPERRREAEVKARASFSSETSSGPSGAGARAAAGESGSSTAAAGPQPSSLGAGPWPLGLTLGAGTPPTALWPGHRAWALEAGIPTLAMGAAAALTALWPGHESLALEAGLPTFAMGPGVPPAAIWPGHQPLALTAGLPTLAMGVGTGPTALRPEHRLSAPEAGLPTAAMRAVLRAGLLALAPDAERRPRAPGTGIQPLLPGAGIDPLALGAARLWPFPTGPELLPTAVEAVATSTFAAARHVAQEELRPMLREYDVVSPEPLSAAYRVPVLASPVPSTGCNPAVGLAGPPVGNALLGAAPIGGVVGAAAWGAPPPASSALPPAWTVDSDEGVDEDEELAAQGLLDLSGGVVAAPRKGRPRGKRN</sequence>
<organism evidence="2 3">
    <name type="scientific">Pleodorina starrii</name>
    <dbReference type="NCBI Taxonomy" id="330485"/>
    <lineage>
        <taxon>Eukaryota</taxon>
        <taxon>Viridiplantae</taxon>
        <taxon>Chlorophyta</taxon>
        <taxon>core chlorophytes</taxon>
        <taxon>Chlorophyceae</taxon>
        <taxon>CS clade</taxon>
        <taxon>Chlamydomonadales</taxon>
        <taxon>Volvocaceae</taxon>
        <taxon>Pleodorina</taxon>
    </lineage>
</organism>
<dbReference type="Proteomes" id="UP001165080">
    <property type="component" value="Unassembled WGS sequence"/>
</dbReference>
<feature type="region of interest" description="Disordered" evidence="1">
    <location>
        <begin position="345"/>
        <end position="406"/>
    </location>
</feature>
<evidence type="ECO:0000313" key="2">
    <source>
        <dbReference type="EMBL" id="GLC49549.1"/>
    </source>
</evidence>
<comment type="caution">
    <text evidence="2">The sequence shown here is derived from an EMBL/GenBank/DDBJ whole genome shotgun (WGS) entry which is preliminary data.</text>
</comment>
<proteinExistence type="predicted"/>
<protein>
    <submittedName>
        <fullName evidence="2">Uncharacterized protein</fullName>
    </submittedName>
</protein>